<dbReference type="Proteomes" id="UP000708208">
    <property type="component" value="Unassembled WGS sequence"/>
</dbReference>
<name>A0A8J2NJ43_9HEXA</name>
<evidence type="ECO:0000313" key="1">
    <source>
        <dbReference type="EMBL" id="CAG7659341.1"/>
    </source>
</evidence>
<feature type="non-terminal residue" evidence="1">
    <location>
        <position position="1"/>
    </location>
</feature>
<sequence>RFGCILVVVRRQKAKGEIEHPATLINTILSIVPGVDHQKRSVPW</sequence>
<gene>
    <name evidence="1" type="ORF">AFUS01_LOCUS1166</name>
</gene>
<dbReference type="AlphaFoldDB" id="A0A8J2NJ43"/>
<evidence type="ECO:0000313" key="2">
    <source>
        <dbReference type="Proteomes" id="UP000708208"/>
    </source>
</evidence>
<dbReference type="EMBL" id="CAJVCH010006527">
    <property type="protein sequence ID" value="CAG7659341.1"/>
    <property type="molecule type" value="Genomic_DNA"/>
</dbReference>
<proteinExistence type="predicted"/>
<accession>A0A8J2NJ43</accession>
<keyword evidence="2" id="KW-1185">Reference proteome</keyword>
<reference evidence="1" key="1">
    <citation type="submission" date="2021-06" db="EMBL/GenBank/DDBJ databases">
        <authorList>
            <person name="Hodson N. C."/>
            <person name="Mongue J. A."/>
            <person name="Jaron S. K."/>
        </authorList>
    </citation>
    <scope>NUCLEOTIDE SEQUENCE</scope>
</reference>
<protein>
    <submittedName>
        <fullName evidence="1">Uncharacterized protein</fullName>
    </submittedName>
</protein>
<comment type="caution">
    <text evidence="1">The sequence shown here is derived from an EMBL/GenBank/DDBJ whole genome shotgun (WGS) entry which is preliminary data.</text>
</comment>
<organism evidence="1 2">
    <name type="scientific">Allacma fusca</name>
    <dbReference type="NCBI Taxonomy" id="39272"/>
    <lineage>
        <taxon>Eukaryota</taxon>
        <taxon>Metazoa</taxon>
        <taxon>Ecdysozoa</taxon>
        <taxon>Arthropoda</taxon>
        <taxon>Hexapoda</taxon>
        <taxon>Collembola</taxon>
        <taxon>Symphypleona</taxon>
        <taxon>Sminthuridae</taxon>
        <taxon>Allacma</taxon>
    </lineage>
</organism>